<sequence>MPAYKSGMQNPFSPTTMLTVLRMPDAGPSTARPQLARQETDLLASYYESPIADIGYRSPPPTKRPVHRKSLSGNSTSSSDYSSSGSTSDHSIEEVKPVPPSTRRESVPTEGGADRRRLAIVQMDPVPEWDSPKSTVRSRRGLETRLDGLALVAPPDAAPKSYQFTPPTSAPPNSSRSMPHGPPPEDKGHNRSASEVTTRVLKSKSSRDVGIVGTGPPPTLLESPQKRRLQIASESLLPVVFQEPHASRAGTPNTLATPLEGPSLSPLTPLQAPKRRSTELSVHTPEIGQAKEIHVPVASPVVVDLGPDASLRVGTSSFDRRSPALQVVEPRDASPTFPLSSYLHYQPGVHATAGPLPPPPRAVFNINPATPPPPRPPRLNSPPPRPVRRGELDAVKQALQLPASVSAVLGSSGSSTPSSRSVSPLRPLDAASPSSGSESADETHHRREGAFSPSVLSSTPSTSPSDYSPTTAHPTRTIDGLVSDGSKSPASGTSSAVASPMIIPAPPPRMESLPEHSGDDWTHISRDLNASPSSDGHMSQDRVSWESYSPPSQHGSDNSPGPIPPPKSLKASLTIGLKKRFSSSLPRTPSPSKPLARSSSTSTRSSRLSSSPPIIPVALPTPPVSASVPIQMPPRRRKIIALHPSALISSDVASRKSAQERCFLYAQKINELYVHDCGLSEWVVEARFRGSSAPAKRSTLTLTSQRTTPGAPQPRNVSHSSTQSEATFPRRPDATVATDLSTKPSDIVPVVPSLPYPALSPRAMSVALPPASMRMIPMSPTSSSKTGNFFASLGRKASISKRERPPPTSSFSLNPPTTGTRLTKSPPAGLAPRPVLIGSSPSVPGGPRAPPNRALRTQSIMPSPSPSPFSSNSSTSSDRSASMLPRRPSVFTPGSSSTSSAGGMPAPDFERQVDKLADLLPQAERAVLAGYLRRSGQDILAIGQYLEDEKNGTLRRD</sequence>
<feature type="compositionally biased region" description="Low complexity" evidence="1">
    <location>
        <begin position="697"/>
        <end position="708"/>
    </location>
</feature>
<name>A0AAD7KC44_9AGAR</name>
<evidence type="ECO:0000313" key="3">
    <source>
        <dbReference type="Proteomes" id="UP001215598"/>
    </source>
</evidence>
<feature type="region of interest" description="Disordered" evidence="1">
    <location>
        <begin position="51"/>
        <end position="225"/>
    </location>
</feature>
<dbReference type="EMBL" id="JARKIB010000004">
    <property type="protein sequence ID" value="KAJ7781537.1"/>
    <property type="molecule type" value="Genomic_DNA"/>
</dbReference>
<dbReference type="AlphaFoldDB" id="A0AAD7KC44"/>
<evidence type="ECO:0000256" key="1">
    <source>
        <dbReference type="SAM" id="MobiDB-lite"/>
    </source>
</evidence>
<feature type="region of interest" description="Disordered" evidence="1">
    <location>
        <begin position="796"/>
        <end position="910"/>
    </location>
</feature>
<feature type="compositionally biased region" description="Low complexity" evidence="1">
    <location>
        <begin position="452"/>
        <end position="471"/>
    </location>
</feature>
<feature type="compositionally biased region" description="Low complexity" evidence="1">
    <location>
        <begin position="868"/>
        <end position="882"/>
    </location>
</feature>
<feature type="compositionally biased region" description="Polar residues" evidence="1">
    <location>
        <begin position="546"/>
        <end position="559"/>
    </location>
</feature>
<feature type="compositionally biased region" description="Polar residues" evidence="1">
    <location>
        <begin position="485"/>
        <end position="497"/>
    </location>
</feature>
<accession>A0AAD7KC44</accession>
<feature type="compositionally biased region" description="Pro residues" evidence="1">
    <location>
        <begin position="369"/>
        <end position="385"/>
    </location>
</feature>
<feature type="region of interest" description="Disordered" evidence="1">
    <location>
        <begin position="1"/>
        <end position="38"/>
    </location>
</feature>
<gene>
    <name evidence="2" type="ORF">B0H16DRAFT_1818978</name>
</gene>
<feature type="compositionally biased region" description="Low complexity" evidence="1">
    <location>
        <begin position="597"/>
        <end position="612"/>
    </location>
</feature>
<feature type="region of interest" description="Disordered" evidence="1">
    <location>
        <begin position="351"/>
        <end position="616"/>
    </location>
</feature>
<comment type="caution">
    <text evidence="2">The sequence shown here is derived from an EMBL/GenBank/DDBJ whole genome shotgun (WGS) entry which is preliminary data.</text>
</comment>
<feature type="compositionally biased region" description="Polar residues" evidence="1">
    <location>
        <begin position="809"/>
        <end position="823"/>
    </location>
</feature>
<feature type="compositionally biased region" description="Polar residues" evidence="1">
    <location>
        <begin position="162"/>
        <end position="177"/>
    </location>
</feature>
<feature type="compositionally biased region" description="Basic and acidic residues" evidence="1">
    <location>
        <begin position="512"/>
        <end position="526"/>
    </location>
</feature>
<feature type="region of interest" description="Disordered" evidence="1">
    <location>
        <begin position="243"/>
        <end position="287"/>
    </location>
</feature>
<feature type="compositionally biased region" description="Low complexity" evidence="1">
    <location>
        <begin position="401"/>
        <end position="428"/>
    </location>
</feature>
<protein>
    <submittedName>
        <fullName evidence="2">Uncharacterized protein</fullName>
    </submittedName>
</protein>
<feature type="compositionally biased region" description="Basic and acidic residues" evidence="1">
    <location>
        <begin position="90"/>
        <end position="117"/>
    </location>
</feature>
<feature type="compositionally biased region" description="Low complexity" evidence="1">
    <location>
        <begin position="892"/>
        <end position="907"/>
    </location>
</feature>
<feature type="compositionally biased region" description="Polar residues" evidence="1">
    <location>
        <begin position="528"/>
        <end position="537"/>
    </location>
</feature>
<organism evidence="2 3">
    <name type="scientific">Mycena metata</name>
    <dbReference type="NCBI Taxonomy" id="1033252"/>
    <lineage>
        <taxon>Eukaryota</taxon>
        <taxon>Fungi</taxon>
        <taxon>Dikarya</taxon>
        <taxon>Basidiomycota</taxon>
        <taxon>Agaricomycotina</taxon>
        <taxon>Agaricomycetes</taxon>
        <taxon>Agaricomycetidae</taxon>
        <taxon>Agaricales</taxon>
        <taxon>Marasmiineae</taxon>
        <taxon>Mycenaceae</taxon>
        <taxon>Mycena</taxon>
    </lineage>
</organism>
<keyword evidence="3" id="KW-1185">Reference proteome</keyword>
<proteinExistence type="predicted"/>
<dbReference type="Proteomes" id="UP001215598">
    <property type="component" value="Unassembled WGS sequence"/>
</dbReference>
<feature type="region of interest" description="Disordered" evidence="1">
    <location>
        <begin position="693"/>
        <end position="739"/>
    </location>
</feature>
<evidence type="ECO:0000313" key="2">
    <source>
        <dbReference type="EMBL" id="KAJ7781537.1"/>
    </source>
</evidence>
<reference evidence="2" key="1">
    <citation type="submission" date="2023-03" db="EMBL/GenBank/DDBJ databases">
        <title>Massive genome expansion in bonnet fungi (Mycena s.s.) driven by repeated elements and novel gene families across ecological guilds.</title>
        <authorList>
            <consortium name="Lawrence Berkeley National Laboratory"/>
            <person name="Harder C.B."/>
            <person name="Miyauchi S."/>
            <person name="Viragh M."/>
            <person name="Kuo A."/>
            <person name="Thoen E."/>
            <person name="Andreopoulos B."/>
            <person name="Lu D."/>
            <person name="Skrede I."/>
            <person name="Drula E."/>
            <person name="Henrissat B."/>
            <person name="Morin E."/>
            <person name="Kohler A."/>
            <person name="Barry K."/>
            <person name="LaButti K."/>
            <person name="Morin E."/>
            <person name="Salamov A."/>
            <person name="Lipzen A."/>
            <person name="Mereny Z."/>
            <person name="Hegedus B."/>
            <person name="Baldrian P."/>
            <person name="Stursova M."/>
            <person name="Weitz H."/>
            <person name="Taylor A."/>
            <person name="Grigoriev I.V."/>
            <person name="Nagy L.G."/>
            <person name="Martin F."/>
            <person name="Kauserud H."/>
        </authorList>
    </citation>
    <scope>NUCLEOTIDE SEQUENCE</scope>
    <source>
        <strain evidence="2">CBHHK182m</strain>
    </source>
</reference>
<feature type="compositionally biased region" description="Polar residues" evidence="1">
    <location>
        <begin position="715"/>
        <end position="726"/>
    </location>
</feature>
<feature type="compositionally biased region" description="Low complexity" evidence="1">
    <location>
        <begin position="71"/>
        <end position="89"/>
    </location>
</feature>
<feature type="compositionally biased region" description="Polar residues" evidence="1">
    <location>
        <begin position="7"/>
        <end position="18"/>
    </location>
</feature>